<keyword evidence="2" id="KW-0413">Isomerase</keyword>
<dbReference type="OrthoDB" id="9768878at2"/>
<protein>
    <submittedName>
        <fullName evidence="2">3-carboxy-cis,cis-muconate cycloisomerase</fullName>
    </submittedName>
</protein>
<evidence type="ECO:0000313" key="2">
    <source>
        <dbReference type="EMBL" id="ARN19403.1"/>
    </source>
</evidence>
<dbReference type="InterPro" id="IPR000362">
    <property type="entry name" value="Fumarate_lyase_fam"/>
</dbReference>
<dbReference type="PANTHER" id="PTHR43172:SF2">
    <property type="entry name" value="ADENYLOSUCCINATE LYASE C-TERMINAL DOMAIN-CONTAINING PROTEIN"/>
    <property type="match status" value="1"/>
</dbReference>
<dbReference type="Gene3D" id="1.10.40.30">
    <property type="entry name" value="Fumarase/aspartase (C-terminal domain)"/>
    <property type="match status" value="1"/>
</dbReference>
<organism evidence="2 3">
    <name type="scientific">Piscinibacter gummiphilus</name>
    <dbReference type="NCBI Taxonomy" id="946333"/>
    <lineage>
        <taxon>Bacteria</taxon>
        <taxon>Pseudomonadati</taxon>
        <taxon>Pseudomonadota</taxon>
        <taxon>Betaproteobacteria</taxon>
        <taxon>Burkholderiales</taxon>
        <taxon>Sphaerotilaceae</taxon>
        <taxon>Piscinibacter</taxon>
    </lineage>
</organism>
<dbReference type="InterPro" id="IPR022761">
    <property type="entry name" value="Fumarate_lyase_N"/>
</dbReference>
<dbReference type="EMBL" id="CP015118">
    <property type="protein sequence ID" value="ARN19403.1"/>
    <property type="molecule type" value="Genomic_DNA"/>
</dbReference>
<dbReference type="SMART" id="SM00998">
    <property type="entry name" value="ADSL_C"/>
    <property type="match status" value="1"/>
</dbReference>
<evidence type="ECO:0000313" key="3">
    <source>
        <dbReference type="Proteomes" id="UP000193427"/>
    </source>
</evidence>
<dbReference type="InterPro" id="IPR020557">
    <property type="entry name" value="Fumarate_lyase_CS"/>
</dbReference>
<keyword evidence="3" id="KW-1185">Reference proteome</keyword>
<dbReference type="Proteomes" id="UP000193427">
    <property type="component" value="Chromosome"/>
</dbReference>
<dbReference type="Gene3D" id="1.20.200.10">
    <property type="entry name" value="Fumarase/aspartase (Central domain)"/>
    <property type="match status" value="1"/>
</dbReference>
<dbReference type="STRING" id="946333.A4W93_05455"/>
<dbReference type="InterPro" id="IPR008948">
    <property type="entry name" value="L-Aspartase-like"/>
</dbReference>
<name>A0A1W6L554_9BURK</name>
<dbReference type="PANTHER" id="PTHR43172">
    <property type="entry name" value="ADENYLOSUCCINATE LYASE"/>
    <property type="match status" value="1"/>
</dbReference>
<proteinExistence type="inferred from homology"/>
<sequence length="452" mass="47111">MSLPLFDRFLAPADAAAPFDDVALIQAMFDFEAALSRAQAAAGMIPAASAAAIASVCKAELYDLNALAEASSRAGSLAIPLVKELTQTVSLYSGEAASVVHKGSTSQDVQDTAMALCTRRAVDAIDTVLGRLIGSLLDLAERHADTPVLARTLMQPAQVTSFGLKVLNWTAPLVRSRARLREAAARGLALQLGGAIGTQSGLGTHAPAVVAHMAEALGLAVAPSPWHTQRDEWLRVAMEAAVLAGCLGKIGTDLALMAQAEVGELNEPAAPGRGGSSAMPHKRNPVGALAAVATAQRTPHRAAALLAAMGQQHERGLGTWQAELAEWPGLFIGVHASALALADVFIAPDVHPERMRANIDALNGLVFAEQASALLAPVIGKARAHSLLEQLSGDVVSQNKPLEALMLAAVQSDPALKKVDVAAVKRVFDPQVALAAARRQFDDRLPALRQPD</sequence>
<dbReference type="PRINTS" id="PR00149">
    <property type="entry name" value="FUMRATELYASE"/>
</dbReference>
<dbReference type="AlphaFoldDB" id="A0A1W6L554"/>
<accession>A0A1W6L554</accession>
<reference evidence="2 3" key="1">
    <citation type="submission" date="2016-04" db="EMBL/GenBank/DDBJ databases">
        <title>Complete genome sequence of natural rubber-degrading, novel Gram-negative bacterium, Rhizobacter gummiphilus strain NS21.</title>
        <authorList>
            <person name="Tabata M."/>
            <person name="Kasai D."/>
            <person name="Fukuda M."/>
        </authorList>
    </citation>
    <scope>NUCLEOTIDE SEQUENCE [LARGE SCALE GENOMIC DNA]</scope>
    <source>
        <strain evidence="2 3">NS21</strain>
    </source>
</reference>
<comment type="similarity">
    <text evidence="1">Belongs to the class-II fumarase/aspartase family.</text>
</comment>
<dbReference type="GO" id="GO:0016853">
    <property type="term" value="F:isomerase activity"/>
    <property type="evidence" value="ECO:0007669"/>
    <property type="project" value="UniProtKB-KW"/>
</dbReference>
<dbReference type="SUPFAM" id="SSF48557">
    <property type="entry name" value="L-aspartase-like"/>
    <property type="match status" value="1"/>
</dbReference>
<dbReference type="PROSITE" id="PS00163">
    <property type="entry name" value="FUMARATE_LYASES"/>
    <property type="match status" value="1"/>
</dbReference>
<dbReference type="Pfam" id="PF00206">
    <property type="entry name" value="Lyase_1"/>
    <property type="match status" value="1"/>
</dbReference>
<gene>
    <name evidence="2" type="ORF">A4W93_05455</name>
</gene>
<dbReference type="RefSeq" id="WP_085749661.1">
    <property type="nucleotide sequence ID" value="NZ_BSPR01000002.1"/>
</dbReference>
<evidence type="ECO:0000256" key="1">
    <source>
        <dbReference type="ARBA" id="ARBA00034772"/>
    </source>
</evidence>
<dbReference type="GO" id="GO:0016829">
    <property type="term" value="F:lyase activity"/>
    <property type="evidence" value="ECO:0007669"/>
    <property type="project" value="UniProtKB-ARBA"/>
</dbReference>
<dbReference type="KEGG" id="rgu:A4W93_05455"/>
<dbReference type="InterPro" id="IPR019468">
    <property type="entry name" value="AdenyloSucc_lyase_C"/>
</dbReference>